<evidence type="ECO:0000256" key="3">
    <source>
        <dbReference type="SAM" id="MobiDB-lite"/>
    </source>
</evidence>
<evidence type="ECO:0000313" key="7">
    <source>
        <dbReference type="WBParaSite" id="TCLT_0000831101-mRNA-1"/>
    </source>
</evidence>
<dbReference type="OMA" id="ETTQRDM"/>
<protein>
    <submittedName>
        <fullName evidence="7">AIP3 domain-containing protein</fullName>
    </submittedName>
</protein>
<dbReference type="Pfam" id="PF03915">
    <property type="entry name" value="AIP3"/>
    <property type="match status" value="1"/>
</dbReference>
<feature type="compositionally biased region" description="Polar residues" evidence="3">
    <location>
        <begin position="657"/>
        <end position="669"/>
    </location>
</feature>
<dbReference type="PANTHER" id="PTHR22741">
    <property type="entry name" value="P140CAP/SNIP-RELATED"/>
    <property type="match status" value="1"/>
</dbReference>
<name>A0A158RCP2_THECL</name>
<evidence type="ECO:0000256" key="1">
    <source>
        <dbReference type="ARBA" id="ARBA00023054"/>
    </source>
</evidence>
<proteinExistence type="predicted"/>
<dbReference type="WBParaSite" id="TCLT_0000831101-mRNA-1">
    <property type="protein sequence ID" value="TCLT_0000831101-mRNA-1"/>
    <property type="gene ID" value="TCLT_0000831101"/>
</dbReference>
<dbReference type="InterPro" id="IPR051825">
    <property type="entry name" value="SRCIN1"/>
</dbReference>
<evidence type="ECO:0000313" key="6">
    <source>
        <dbReference type="Proteomes" id="UP000276776"/>
    </source>
</evidence>
<feature type="compositionally biased region" description="Pro residues" evidence="3">
    <location>
        <begin position="644"/>
        <end position="653"/>
    </location>
</feature>
<feature type="region of interest" description="Disordered" evidence="3">
    <location>
        <begin position="640"/>
        <end position="715"/>
    </location>
</feature>
<dbReference type="PANTHER" id="PTHR22741:SF10">
    <property type="entry name" value="COILED-COIL DOMAIN-CONTAINING PROTEIN CG32809"/>
    <property type="match status" value="1"/>
</dbReference>
<reference evidence="7" key="1">
    <citation type="submission" date="2016-04" db="UniProtKB">
        <authorList>
            <consortium name="WormBaseParasite"/>
        </authorList>
    </citation>
    <scope>IDENTIFICATION</scope>
</reference>
<feature type="region of interest" description="Disordered" evidence="3">
    <location>
        <begin position="1"/>
        <end position="70"/>
    </location>
</feature>
<dbReference type="OrthoDB" id="6022652at2759"/>
<dbReference type="GO" id="GO:0005737">
    <property type="term" value="C:cytoplasm"/>
    <property type="evidence" value="ECO:0007669"/>
    <property type="project" value="TreeGrafter"/>
</dbReference>
<evidence type="ECO:0000256" key="2">
    <source>
        <dbReference type="SAM" id="Coils"/>
    </source>
</evidence>
<dbReference type="InterPro" id="IPR022782">
    <property type="entry name" value="AIP3-like_C"/>
</dbReference>
<feature type="compositionally biased region" description="Low complexity" evidence="3">
    <location>
        <begin position="54"/>
        <end position="64"/>
    </location>
</feature>
<dbReference type="Gene3D" id="1.20.58.1540">
    <property type="entry name" value="Actin interacting protein 3, C-terminal domain"/>
    <property type="match status" value="1"/>
</dbReference>
<feature type="coiled-coil region" evidence="2">
    <location>
        <begin position="402"/>
        <end position="429"/>
    </location>
</feature>
<feature type="domain" description="Actin interacting protein 3-like C-terminal" evidence="4">
    <location>
        <begin position="148"/>
        <end position="566"/>
    </location>
</feature>
<gene>
    <name evidence="5" type="ORF">TCLT_LOCUS8300</name>
</gene>
<feature type="compositionally biased region" description="Polar residues" evidence="3">
    <location>
        <begin position="1"/>
        <end position="19"/>
    </location>
</feature>
<evidence type="ECO:0000259" key="4">
    <source>
        <dbReference type="Pfam" id="PF03915"/>
    </source>
</evidence>
<keyword evidence="1 2" id="KW-0175">Coiled coil</keyword>
<sequence>MNPSRSISNNRSKFPTHTANWKYVDDVKAPLASNEADEHKDEPEVNGGQVLDQPLSASLSAPSPKQKQYELNGNQKQNQFQVEENGKQEALQMEGNTKKQFQVEEKINGVMKSTANYANSTTVTTNKHPGSLEIFDCLKIFKFLGVVYLEFNDEVKRALLPPAVNSIDTVRALFMRSFPQLTSQYLSSPHVKIYIQEFSKGQLFYELDDLRDIKDQAVLKLREQSGGFQPSQPIRFTDHPPIDYLSESEVDMIDYRNRLSSQRYRPSSALDGRLLSTTGTMKSARVVVSKYSEFRSPLSSRFDPYYDPYASDASSQERSGSITPIVDKEARFRMETMERQLAGLSTLVHSALVSKGMSESSQRDMHELRKQILALHPDVVSVASENSVPSMDVSLPDSVLLNNETQQQLVKLKRAVSETQNQLKQMRRTVQMNTQASREVLRDAFNRIERFVTDHTGAKQERSLSSVTEAVKTEHITQIANLQKSLQIFEENAEQVRRLVLNTNRKLRMNEVESFTQTLTKIARNAAKLKTQFPAVRSELEKEIKANMERIVCEEKFIKEETAQIDQCLRRCKTLANMMVTMKKLAMVQDPSLNSSKSERNNRNLFTVREDDARCNSGKFVRNYPISGINEDRRVERAELHNDPQPPPVPPAPVNYEGTSNSSKTSSDATVLDSILDELTNTVQRDKRSKSRSPSSTRSDSVIRNGPPKPPERYSTLDVRRRFTPSEMQEIQRRAIECISPDSGPFSEISGTRQIASELEGRQEKLIEKQRQLHSQFEQLQQMCTPSNIL</sequence>
<dbReference type="AlphaFoldDB" id="A0A158RCP2"/>
<reference evidence="5 6" key="2">
    <citation type="submission" date="2018-11" db="EMBL/GenBank/DDBJ databases">
        <authorList>
            <consortium name="Pathogen Informatics"/>
        </authorList>
    </citation>
    <scope>NUCLEOTIDE SEQUENCE [LARGE SCALE GENOMIC DNA]</scope>
</reference>
<organism evidence="7">
    <name type="scientific">Thelazia callipaeda</name>
    <name type="common">Oriental eyeworm</name>
    <name type="synonym">Parasitic nematode</name>
    <dbReference type="NCBI Taxonomy" id="103827"/>
    <lineage>
        <taxon>Eukaryota</taxon>
        <taxon>Metazoa</taxon>
        <taxon>Ecdysozoa</taxon>
        <taxon>Nematoda</taxon>
        <taxon>Chromadorea</taxon>
        <taxon>Rhabditida</taxon>
        <taxon>Spirurina</taxon>
        <taxon>Spiruromorpha</taxon>
        <taxon>Thelazioidea</taxon>
        <taxon>Thelaziidae</taxon>
        <taxon>Thelazia</taxon>
    </lineage>
</organism>
<feature type="coiled-coil region" evidence="2">
    <location>
        <begin position="472"/>
        <end position="506"/>
    </location>
</feature>
<dbReference type="EMBL" id="UYYF01004611">
    <property type="protein sequence ID" value="VDN05846.1"/>
    <property type="molecule type" value="Genomic_DNA"/>
</dbReference>
<evidence type="ECO:0000313" key="5">
    <source>
        <dbReference type="EMBL" id="VDN05846.1"/>
    </source>
</evidence>
<dbReference type="STRING" id="103827.A0A158RCP2"/>
<dbReference type="Proteomes" id="UP000276776">
    <property type="component" value="Unassembled WGS sequence"/>
</dbReference>
<accession>A0A158RCP2</accession>
<keyword evidence="6" id="KW-1185">Reference proteome</keyword>